<dbReference type="PANTHER" id="PTHR47100">
    <property type="entry name" value="DUAL SPECIFICITY PROTEIN PHOSPHATASE PHS1"/>
    <property type="match status" value="1"/>
</dbReference>
<comment type="caution">
    <text evidence="2">The sequence shown here is derived from an EMBL/GenBank/DDBJ whole genome shotgun (WGS) entry which is preliminary data.</text>
</comment>
<accession>A0ABR2LW89</accession>
<dbReference type="Proteomes" id="UP001412067">
    <property type="component" value="Unassembled WGS sequence"/>
</dbReference>
<evidence type="ECO:0000313" key="3">
    <source>
        <dbReference type="Proteomes" id="UP001412067"/>
    </source>
</evidence>
<organism evidence="2 3">
    <name type="scientific">Platanthera guangdongensis</name>
    <dbReference type="NCBI Taxonomy" id="2320717"/>
    <lineage>
        <taxon>Eukaryota</taxon>
        <taxon>Viridiplantae</taxon>
        <taxon>Streptophyta</taxon>
        <taxon>Embryophyta</taxon>
        <taxon>Tracheophyta</taxon>
        <taxon>Spermatophyta</taxon>
        <taxon>Magnoliopsida</taxon>
        <taxon>Liliopsida</taxon>
        <taxon>Asparagales</taxon>
        <taxon>Orchidaceae</taxon>
        <taxon>Orchidoideae</taxon>
        <taxon>Orchideae</taxon>
        <taxon>Orchidinae</taxon>
        <taxon>Platanthera</taxon>
    </lineage>
</organism>
<protein>
    <submittedName>
        <fullName evidence="2">Dual specificity protein phosphatase PHS1</fullName>
    </submittedName>
</protein>
<gene>
    <name evidence="2" type="primary">PHS1</name>
    <name evidence="2" type="ORF">KSP40_PGU005528</name>
</gene>
<proteinExistence type="predicted"/>
<dbReference type="PANTHER" id="PTHR47100:SF5">
    <property type="entry name" value="DUAL SPECIFICITY PROTEIN PHOSPHATASE PHS1"/>
    <property type="match status" value="1"/>
</dbReference>
<dbReference type="Gene3D" id="1.10.1070.11">
    <property type="entry name" value="Phosphatidylinositol 3-/4-kinase, catalytic domain"/>
    <property type="match status" value="1"/>
</dbReference>
<reference evidence="2 3" key="1">
    <citation type="journal article" date="2022" name="Nat. Plants">
        <title>Genomes of leafy and leafless Platanthera orchids illuminate the evolution of mycoheterotrophy.</title>
        <authorList>
            <person name="Li M.H."/>
            <person name="Liu K.W."/>
            <person name="Li Z."/>
            <person name="Lu H.C."/>
            <person name="Ye Q.L."/>
            <person name="Zhang D."/>
            <person name="Wang J.Y."/>
            <person name="Li Y.F."/>
            <person name="Zhong Z.M."/>
            <person name="Liu X."/>
            <person name="Yu X."/>
            <person name="Liu D.K."/>
            <person name="Tu X.D."/>
            <person name="Liu B."/>
            <person name="Hao Y."/>
            <person name="Liao X.Y."/>
            <person name="Jiang Y.T."/>
            <person name="Sun W.H."/>
            <person name="Chen J."/>
            <person name="Chen Y.Q."/>
            <person name="Ai Y."/>
            <person name="Zhai J.W."/>
            <person name="Wu S.S."/>
            <person name="Zhou Z."/>
            <person name="Hsiao Y.Y."/>
            <person name="Wu W.L."/>
            <person name="Chen Y.Y."/>
            <person name="Lin Y.F."/>
            <person name="Hsu J.L."/>
            <person name="Li C.Y."/>
            <person name="Wang Z.W."/>
            <person name="Zhao X."/>
            <person name="Zhong W.Y."/>
            <person name="Ma X.K."/>
            <person name="Ma L."/>
            <person name="Huang J."/>
            <person name="Chen G.Z."/>
            <person name="Huang M.Z."/>
            <person name="Huang L."/>
            <person name="Peng D.H."/>
            <person name="Luo Y.B."/>
            <person name="Zou S.Q."/>
            <person name="Chen S.P."/>
            <person name="Lan S."/>
            <person name="Tsai W.C."/>
            <person name="Van de Peer Y."/>
            <person name="Liu Z.J."/>
        </authorList>
    </citation>
    <scope>NUCLEOTIDE SEQUENCE [LARGE SCALE GENOMIC DNA]</scope>
    <source>
        <tissue evidence="2">Flower</tissue>
    </source>
</reference>
<dbReference type="EMBL" id="JBBWWR010000014">
    <property type="protein sequence ID" value="KAK8953125.1"/>
    <property type="molecule type" value="Genomic_DNA"/>
</dbReference>
<keyword evidence="3" id="KW-1185">Reference proteome</keyword>
<evidence type="ECO:0000259" key="1">
    <source>
        <dbReference type="Pfam" id="PF09192"/>
    </source>
</evidence>
<dbReference type="InterPro" id="IPR015275">
    <property type="entry name" value="Actin-fragmin_kin_cat_dom"/>
</dbReference>
<feature type="domain" description="Actin-fragmin kinase catalytic" evidence="1">
    <location>
        <begin position="2"/>
        <end position="105"/>
    </location>
</feature>
<dbReference type="InterPro" id="IPR011009">
    <property type="entry name" value="Kinase-like_dom_sf"/>
</dbReference>
<dbReference type="SUPFAM" id="SSF56112">
    <property type="entry name" value="Protein kinase-like (PK-like)"/>
    <property type="match status" value="1"/>
</dbReference>
<dbReference type="InterPro" id="IPR036940">
    <property type="entry name" value="PI3/4_kinase_cat_sf"/>
</dbReference>
<dbReference type="Pfam" id="PF09192">
    <property type="entry name" value="Act-Frag_cataly"/>
    <property type="match status" value="1"/>
</dbReference>
<evidence type="ECO:0000313" key="2">
    <source>
        <dbReference type="EMBL" id="KAK8953125.1"/>
    </source>
</evidence>
<dbReference type="InterPro" id="IPR035010">
    <property type="entry name" value="PHS1"/>
</dbReference>
<sequence>MQAFDSQEAAGNIVIALGRILVLDIILRNEDRLPYHRLRWRGNPENLLFVDKIVSKKSNAFDEIIYPSFERTNFIVDRSFQKNQKADFTIRREPLSQSSNELNEMGHTSTVEKSNNVNENNDFHIVAIDIGVPRRTPTRKRAKGQELYPGLVEFILNSSDYSSNILYETSGDKLGYSASDKAEIVSHCSSISYSLPYTDMMAVVPKFRGGFCDTLMDLQSFHLFLLKLHK</sequence>
<name>A0ABR2LW89_9ASPA</name>